<dbReference type="EMBL" id="JAAZON010000481">
    <property type="protein sequence ID" value="NMC63604.1"/>
    <property type="molecule type" value="Genomic_DNA"/>
</dbReference>
<gene>
    <name evidence="1" type="ORF">GYA55_10620</name>
</gene>
<accession>A0A7X9FST6</accession>
<name>A0A7X9FST6_9DELT</name>
<dbReference type="Gene3D" id="2.160.20.10">
    <property type="entry name" value="Single-stranded right-handed beta-helix, Pectin lyase-like"/>
    <property type="match status" value="1"/>
</dbReference>
<organism evidence="1 2">
    <name type="scientific">SAR324 cluster bacterium</name>
    <dbReference type="NCBI Taxonomy" id="2024889"/>
    <lineage>
        <taxon>Bacteria</taxon>
        <taxon>Deltaproteobacteria</taxon>
        <taxon>SAR324 cluster</taxon>
    </lineage>
</organism>
<dbReference type="AlphaFoldDB" id="A0A7X9FST6"/>
<evidence type="ECO:0008006" key="3">
    <source>
        <dbReference type="Google" id="ProtNLM"/>
    </source>
</evidence>
<dbReference type="SUPFAM" id="SSF51126">
    <property type="entry name" value="Pectin lyase-like"/>
    <property type="match status" value="1"/>
</dbReference>
<dbReference type="InterPro" id="IPR011050">
    <property type="entry name" value="Pectin_lyase_fold/virulence"/>
</dbReference>
<dbReference type="InterPro" id="IPR012334">
    <property type="entry name" value="Pectin_lyas_fold"/>
</dbReference>
<evidence type="ECO:0000313" key="2">
    <source>
        <dbReference type="Proteomes" id="UP000524246"/>
    </source>
</evidence>
<dbReference type="Proteomes" id="UP000524246">
    <property type="component" value="Unassembled WGS sequence"/>
</dbReference>
<evidence type="ECO:0000313" key="1">
    <source>
        <dbReference type="EMBL" id="NMC63604.1"/>
    </source>
</evidence>
<sequence length="205" mass="21853">MRFFWVLLLSILFVNKTVLADSYFTVGSDPGDDFASIQPAIDAAPSGYSIYVDDGTYTENLLISGKELTISGNSLDSDAVKIIGKITVGTAANVELQYFSLDATGYTSGILLKGIAKVKYGHIFGAKNGVTVASGGKLETYEETIGWNSAYGVLCRSGGQIRIDSSSITNNTKAGIRVIKNRRIHPVWLNETTLSGNASALQIVG</sequence>
<protein>
    <recommendedName>
        <fullName evidence="3">Right handed beta helix domain-containing protein</fullName>
    </recommendedName>
</protein>
<comment type="caution">
    <text evidence="1">The sequence shown here is derived from an EMBL/GenBank/DDBJ whole genome shotgun (WGS) entry which is preliminary data.</text>
</comment>
<reference evidence="1 2" key="1">
    <citation type="journal article" date="2020" name="Biotechnol. Biofuels">
        <title>New insights from the biogas microbiome by comprehensive genome-resolved metagenomics of nearly 1600 species originating from multiple anaerobic digesters.</title>
        <authorList>
            <person name="Campanaro S."/>
            <person name="Treu L."/>
            <person name="Rodriguez-R L.M."/>
            <person name="Kovalovszki A."/>
            <person name="Ziels R.M."/>
            <person name="Maus I."/>
            <person name="Zhu X."/>
            <person name="Kougias P.G."/>
            <person name="Basile A."/>
            <person name="Luo G."/>
            <person name="Schluter A."/>
            <person name="Konstantinidis K.T."/>
            <person name="Angelidaki I."/>
        </authorList>
    </citation>
    <scope>NUCLEOTIDE SEQUENCE [LARGE SCALE GENOMIC DNA]</scope>
    <source>
        <strain evidence="1">AS27yjCOA_65</strain>
    </source>
</reference>
<proteinExistence type="predicted"/>
<feature type="non-terminal residue" evidence="1">
    <location>
        <position position="205"/>
    </location>
</feature>